<evidence type="ECO:0000313" key="2">
    <source>
        <dbReference type="Proteomes" id="UP000276309"/>
    </source>
</evidence>
<organism evidence="1 2">
    <name type="scientific">Euzebyella marina</name>
    <dbReference type="NCBI Taxonomy" id="1761453"/>
    <lineage>
        <taxon>Bacteria</taxon>
        <taxon>Pseudomonadati</taxon>
        <taxon>Bacteroidota</taxon>
        <taxon>Flavobacteriia</taxon>
        <taxon>Flavobacteriales</taxon>
        <taxon>Flavobacteriaceae</taxon>
        <taxon>Euzebyella</taxon>
    </lineage>
</organism>
<dbReference type="RefSeq" id="WP_121849155.1">
    <property type="nucleotide sequence ID" value="NZ_CP032050.1"/>
</dbReference>
<dbReference type="AlphaFoldDB" id="A0A3G2L795"/>
<sequence length="272" mass="30903">MNKFCLKYFPILIGLLLITCDKDPNTDMESDSEEPKIEFEIETGVIVGDVILFDMSNNKSTEYDGTIIKLFKEDNLVQETSLSAKGTFSLENLEIGSYKMVTEKEGYGTYDTIQINNTTKIDTLSTIELLEYPTVEPTIVFFEYGNSSFGETIHLHFKNDEWLLVSKEYYFSRTPDVSFQKFDYRLGSGSYQGGNKESSSPYNGYVVDSPSSTWSGTGKSLENGGFTPGEKIYVRVYVVHEKFYESIGGIDKNFEVISHIRKNGSNVYEFQF</sequence>
<dbReference type="GO" id="GO:0004180">
    <property type="term" value="F:carboxypeptidase activity"/>
    <property type="evidence" value="ECO:0007669"/>
    <property type="project" value="UniProtKB-KW"/>
</dbReference>
<dbReference type="EMBL" id="CP032050">
    <property type="protein sequence ID" value="AYN68140.1"/>
    <property type="molecule type" value="Genomic_DNA"/>
</dbReference>
<keyword evidence="1" id="KW-0378">Hydrolase</keyword>
<gene>
    <name evidence="1" type="ORF">D1013_12530</name>
</gene>
<dbReference type="SUPFAM" id="SSF49478">
    <property type="entry name" value="Cna protein B-type domain"/>
    <property type="match status" value="1"/>
</dbReference>
<accession>A0A3G2L795</accession>
<evidence type="ECO:0000313" key="1">
    <source>
        <dbReference type="EMBL" id="AYN68140.1"/>
    </source>
</evidence>
<dbReference type="KEGG" id="emar:D1013_12530"/>
<keyword evidence="1" id="KW-0645">Protease</keyword>
<dbReference type="OrthoDB" id="644679at2"/>
<reference evidence="1 2" key="1">
    <citation type="submission" date="2018-08" db="EMBL/GenBank/DDBJ databases">
        <title>The reduced genetic potential of extracellular carbohydrate catabolism in Euzebyella marina RN62, a Flavobacteriia bacterium isolated from the hadal water.</title>
        <authorList>
            <person name="Xue C."/>
        </authorList>
    </citation>
    <scope>NUCLEOTIDE SEQUENCE [LARGE SCALE GENOMIC DNA]</scope>
    <source>
        <strain evidence="1 2">RN62</strain>
    </source>
</reference>
<dbReference type="Proteomes" id="UP000276309">
    <property type="component" value="Chromosome"/>
</dbReference>
<proteinExistence type="predicted"/>
<keyword evidence="2" id="KW-1185">Reference proteome</keyword>
<keyword evidence="1" id="KW-0121">Carboxypeptidase</keyword>
<name>A0A3G2L795_9FLAO</name>
<protein>
    <submittedName>
        <fullName evidence="1">Carboxypeptidase regulatory-like domain-containing protein</fullName>
    </submittedName>
</protein>